<keyword evidence="8" id="KW-1185">Reference proteome</keyword>
<evidence type="ECO:0000256" key="2">
    <source>
        <dbReference type="ARBA" id="ARBA00009773"/>
    </source>
</evidence>
<evidence type="ECO:0000313" key="7">
    <source>
        <dbReference type="EMBL" id="SFM74961.1"/>
    </source>
</evidence>
<dbReference type="PANTHER" id="PTHR21716:SF62">
    <property type="entry name" value="TRANSPORT PROTEIN YDBI-RELATED"/>
    <property type="match status" value="1"/>
</dbReference>
<proteinExistence type="inferred from homology"/>
<evidence type="ECO:0000256" key="6">
    <source>
        <dbReference type="SAM" id="Phobius"/>
    </source>
</evidence>
<dbReference type="Proteomes" id="UP000199561">
    <property type="component" value="Unassembled WGS sequence"/>
</dbReference>
<name>A0A1I4TE92_9PROT</name>
<keyword evidence="3 6" id="KW-0812">Transmembrane</keyword>
<evidence type="ECO:0000313" key="8">
    <source>
        <dbReference type="Proteomes" id="UP000199561"/>
    </source>
</evidence>
<dbReference type="InterPro" id="IPR002549">
    <property type="entry name" value="AI-2E-like"/>
</dbReference>
<feature type="transmembrane region" description="Helical" evidence="6">
    <location>
        <begin position="207"/>
        <end position="226"/>
    </location>
</feature>
<dbReference type="Pfam" id="PF01594">
    <property type="entry name" value="AI-2E_transport"/>
    <property type="match status" value="2"/>
</dbReference>
<feature type="transmembrane region" description="Helical" evidence="6">
    <location>
        <begin position="265"/>
        <end position="286"/>
    </location>
</feature>
<evidence type="ECO:0000256" key="4">
    <source>
        <dbReference type="ARBA" id="ARBA00022989"/>
    </source>
</evidence>
<accession>A0A1I4TE92</accession>
<dbReference type="AlphaFoldDB" id="A0A1I4TE92"/>
<evidence type="ECO:0000256" key="5">
    <source>
        <dbReference type="ARBA" id="ARBA00023136"/>
    </source>
</evidence>
<protein>
    <recommendedName>
        <fullName evidence="9">AI-2E family transporter</fullName>
    </recommendedName>
</protein>
<dbReference type="GO" id="GO:0055085">
    <property type="term" value="P:transmembrane transport"/>
    <property type="evidence" value="ECO:0007669"/>
    <property type="project" value="TreeGrafter"/>
</dbReference>
<comment type="subcellular location">
    <subcellularLocation>
        <location evidence="1">Membrane</location>
        <topology evidence="1">Multi-pass membrane protein</topology>
    </subcellularLocation>
</comment>
<evidence type="ECO:0008006" key="9">
    <source>
        <dbReference type="Google" id="ProtNLM"/>
    </source>
</evidence>
<feature type="transmembrane region" description="Helical" evidence="6">
    <location>
        <begin position="58"/>
        <end position="79"/>
    </location>
</feature>
<feature type="transmembrane region" description="Helical" evidence="6">
    <location>
        <begin position="15"/>
        <end position="46"/>
    </location>
</feature>
<sequence>MSFSLNSFYENNRRIIIWLILIGLLWILNDFFGLILITFVLAFIATPLVRIGQNRLKLPYRLSLTLVYIFFLIVLGSFVRYVTPSVIGEANRFLDNFSEVQLKLIELERDIGSKYPGIERSLHGYMRSVLDENTLRIIDADLSVYKQSIQLASDVDPEHAIDADISEATREKLKKYYDREAELLMNSLVTKQVGKVSEHLPKLINHLYQGTGTILLALLFSFLILFDSIRLGSLMKSLHDSRLRDFYQETAQPVIRFAYVVGRAIQAQAMIACVNTFLTLIGLMVLGIPSVALLSLIVFVCSFIPVLGVFISTTPMVLVALNTGGLTLAIAVVVMITVIHIIEAYGLNPLIYGKHLKLNPVLVLIILLVAYHTFGLWGMVLGVPVAYYFIHDVFGVPLWDERRLESVEPLELNAKANNDLGSDNG</sequence>
<gene>
    <name evidence="7" type="ORF">SAMN05421880_13117</name>
</gene>
<feature type="transmembrane region" description="Helical" evidence="6">
    <location>
        <begin position="318"/>
        <end position="342"/>
    </location>
</feature>
<dbReference type="PANTHER" id="PTHR21716">
    <property type="entry name" value="TRANSMEMBRANE PROTEIN"/>
    <property type="match status" value="1"/>
</dbReference>
<feature type="transmembrane region" description="Helical" evidence="6">
    <location>
        <begin position="362"/>
        <end position="390"/>
    </location>
</feature>
<evidence type="ECO:0000256" key="1">
    <source>
        <dbReference type="ARBA" id="ARBA00004141"/>
    </source>
</evidence>
<dbReference type="RefSeq" id="WP_090671527.1">
    <property type="nucleotide sequence ID" value="NZ_FOUF01000031.1"/>
</dbReference>
<keyword evidence="5 6" id="KW-0472">Membrane</keyword>
<feature type="transmembrane region" description="Helical" evidence="6">
    <location>
        <begin position="292"/>
        <end position="311"/>
    </location>
</feature>
<evidence type="ECO:0000256" key="3">
    <source>
        <dbReference type="ARBA" id="ARBA00022692"/>
    </source>
</evidence>
<reference evidence="7 8" key="1">
    <citation type="submission" date="2016-10" db="EMBL/GenBank/DDBJ databases">
        <authorList>
            <person name="de Groot N.N."/>
        </authorList>
    </citation>
    <scope>NUCLEOTIDE SEQUENCE [LARGE SCALE GENOMIC DNA]</scope>
    <source>
        <strain evidence="7 8">Nm146</strain>
    </source>
</reference>
<dbReference type="EMBL" id="FOUF01000031">
    <property type="protein sequence ID" value="SFM74961.1"/>
    <property type="molecule type" value="Genomic_DNA"/>
</dbReference>
<organism evidence="7 8">
    <name type="scientific">Nitrosomonas nitrosa</name>
    <dbReference type="NCBI Taxonomy" id="52442"/>
    <lineage>
        <taxon>Bacteria</taxon>
        <taxon>Pseudomonadati</taxon>
        <taxon>Pseudomonadota</taxon>
        <taxon>Betaproteobacteria</taxon>
        <taxon>Nitrosomonadales</taxon>
        <taxon>Nitrosomonadaceae</taxon>
        <taxon>Nitrosomonas</taxon>
    </lineage>
</organism>
<keyword evidence="4 6" id="KW-1133">Transmembrane helix</keyword>
<dbReference type="GO" id="GO:0016020">
    <property type="term" value="C:membrane"/>
    <property type="evidence" value="ECO:0007669"/>
    <property type="project" value="UniProtKB-SubCell"/>
</dbReference>
<comment type="similarity">
    <text evidence="2">Belongs to the autoinducer-2 exporter (AI-2E) (TC 2.A.86) family.</text>
</comment>